<keyword evidence="3" id="KW-1185">Reference proteome</keyword>
<proteinExistence type="predicted"/>
<feature type="domain" description="DUF4440" evidence="1">
    <location>
        <begin position="18"/>
        <end position="126"/>
    </location>
</feature>
<dbReference type="Gene3D" id="3.10.450.50">
    <property type="match status" value="1"/>
</dbReference>
<evidence type="ECO:0000313" key="2">
    <source>
        <dbReference type="EMBL" id="MBB6093015.1"/>
    </source>
</evidence>
<gene>
    <name evidence="2" type="ORF">HNQ60_001893</name>
</gene>
<dbReference type="RefSeq" id="WP_184330983.1">
    <property type="nucleotide sequence ID" value="NZ_JACHHZ010000002.1"/>
</dbReference>
<dbReference type="InterPro" id="IPR032710">
    <property type="entry name" value="NTF2-like_dom_sf"/>
</dbReference>
<dbReference type="Pfam" id="PF14534">
    <property type="entry name" value="DUF4440"/>
    <property type="match status" value="1"/>
</dbReference>
<name>A0A841HM26_9GAMM</name>
<accession>A0A841HM26</accession>
<protein>
    <recommendedName>
        <fullName evidence="1">DUF4440 domain-containing protein</fullName>
    </recommendedName>
</protein>
<sequence length="145" mass="16422">MTAPTDFRDMTRALYAVVSAAPGKRDWQGIRHYYHTDARVVRTGLDAAGAPFAKIMSFDEYVANVESLLQEVRFSEVELTHEALIFGNVARLTSVYEFTWKSPTETRHGRGVNFFTVIHEGGQWKIMSIVWDNERPGLTLPSSLL</sequence>
<comment type="caution">
    <text evidence="2">The sequence shown here is derived from an EMBL/GenBank/DDBJ whole genome shotgun (WGS) entry which is preliminary data.</text>
</comment>
<reference evidence="2 3" key="1">
    <citation type="submission" date="2020-08" db="EMBL/GenBank/DDBJ databases">
        <title>Genomic Encyclopedia of Type Strains, Phase IV (KMG-IV): sequencing the most valuable type-strain genomes for metagenomic binning, comparative biology and taxonomic classification.</title>
        <authorList>
            <person name="Goeker M."/>
        </authorList>
    </citation>
    <scope>NUCLEOTIDE SEQUENCE [LARGE SCALE GENOMIC DNA]</scope>
    <source>
        <strain evidence="2 3">DSM 26723</strain>
    </source>
</reference>
<dbReference type="SUPFAM" id="SSF54427">
    <property type="entry name" value="NTF2-like"/>
    <property type="match status" value="1"/>
</dbReference>
<organism evidence="2 3">
    <name type="scientific">Povalibacter uvarum</name>
    <dbReference type="NCBI Taxonomy" id="732238"/>
    <lineage>
        <taxon>Bacteria</taxon>
        <taxon>Pseudomonadati</taxon>
        <taxon>Pseudomonadota</taxon>
        <taxon>Gammaproteobacteria</taxon>
        <taxon>Steroidobacterales</taxon>
        <taxon>Steroidobacteraceae</taxon>
        <taxon>Povalibacter</taxon>
    </lineage>
</organism>
<evidence type="ECO:0000313" key="3">
    <source>
        <dbReference type="Proteomes" id="UP000588068"/>
    </source>
</evidence>
<dbReference type="EMBL" id="JACHHZ010000002">
    <property type="protein sequence ID" value="MBB6093015.1"/>
    <property type="molecule type" value="Genomic_DNA"/>
</dbReference>
<evidence type="ECO:0000259" key="1">
    <source>
        <dbReference type="Pfam" id="PF14534"/>
    </source>
</evidence>
<dbReference type="Proteomes" id="UP000588068">
    <property type="component" value="Unassembled WGS sequence"/>
</dbReference>
<dbReference type="AlphaFoldDB" id="A0A841HM26"/>
<dbReference type="InterPro" id="IPR027843">
    <property type="entry name" value="DUF4440"/>
</dbReference>